<dbReference type="Proteomes" id="UP000288805">
    <property type="component" value="Unassembled WGS sequence"/>
</dbReference>
<feature type="signal peptide" evidence="8">
    <location>
        <begin position="1"/>
        <end position="24"/>
    </location>
</feature>
<dbReference type="Pfam" id="PF00657">
    <property type="entry name" value="Lipase_GDSL"/>
    <property type="match status" value="1"/>
</dbReference>
<evidence type="ECO:0000256" key="8">
    <source>
        <dbReference type="SAM" id="SignalP"/>
    </source>
</evidence>
<name>A0A438JC37_VITVI</name>
<evidence type="ECO:0000256" key="6">
    <source>
        <dbReference type="ARBA" id="ARBA00022963"/>
    </source>
</evidence>
<dbReference type="InterPro" id="IPR035669">
    <property type="entry name" value="SGNH_plant_lipase-like"/>
</dbReference>
<dbReference type="PANTHER" id="PTHR45650:SF14">
    <property type="entry name" value="GDSL ESTERASE_LIPASE 7-LIKE"/>
    <property type="match status" value="1"/>
</dbReference>
<keyword evidence="5" id="KW-0378">Hydrolase</keyword>
<dbReference type="AlphaFoldDB" id="A0A438JC37"/>
<dbReference type="GO" id="GO:0016042">
    <property type="term" value="P:lipid catabolic process"/>
    <property type="evidence" value="ECO:0007669"/>
    <property type="project" value="UniProtKB-KW"/>
</dbReference>
<dbReference type="PANTHER" id="PTHR45650">
    <property type="entry name" value="GDSL-LIKE LIPASE/ACYLHYDROLASE-RELATED"/>
    <property type="match status" value="1"/>
</dbReference>
<evidence type="ECO:0000313" key="10">
    <source>
        <dbReference type="Proteomes" id="UP000288805"/>
    </source>
</evidence>
<evidence type="ECO:0000256" key="2">
    <source>
        <dbReference type="ARBA" id="ARBA00008668"/>
    </source>
</evidence>
<dbReference type="Gene3D" id="3.40.50.1110">
    <property type="entry name" value="SGNH hydrolase"/>
    <property type="match status" value="1"/>
</dbReference>
<protein>
    <submittedName>
        <fullName evidence="9">GDSL esterase/lipase 7</fullName>
    </submittedName>
</protein>
<gene>
    <name evidence="9" type="primary">GLIP7_11</name>
    <name evidence="9" type="ORF">CK203_023730</name>
</gene>
<keyword evidence="4 8" id="KW-0732">Signal</keyword>
<dbReference type="InterPro" id="IPR036514">
    <property type="entry name" value="SGNH_hydro_sf"/>
</dbReference>
<keyword evidence="6" id="KW-0442">Lipid degradation</keyword>
<evidence type="ECO:0000256" key="3">
    <source>
        <dbReference type="ARBA" id="ARBA00022525"/>
    </source>
</evidence>
<comment type="subcellular location">
    <subcellularLocation>
        <location evidence="1">Secreted</location>
    </subcellularLocation>
</comment>
<dbReference type="GO" id="GO:0016788">
    <property type="term" value="F:hydrolase activity, acting on ester bonds"/>
    <property type="evidence" value="ECO:0007669"/>
    <property type="project" value="InterPro"/>
</dbReference>
<evidence type="ECO:0000313" key="9">
    <source>
        <dbReference type="EMBL" id="RVX06513.1"/>
    </source>
</evidence>
<comment type="caution">
    <text evidence="9">The sequence shown here is derived from an EMBL/GenBank/DDBJ whole genome shotgun (WGS) entry which is preliminary data.</text>
</comment>
<reference evidence="9 10" key="1">
    <citation type="journal article" date="2018" name="PLoS Genet.">
        <title>Population sequencing reveals clonal diversity and ancestral inbreeding in the grapevine cultivar Chardonnay.</title>
        <authorList>
            <person name="Roach M.J."/>
            <person name="Johnson D.L."/>
            <person name="Bohlmann J."/>
            <person name="van Vuuren H.J."/>
            <person name="Jones S.J."/>
            <person name="Pretorius I.S."/>
            <person name="Schmidt S.A."/>
            <person name="Borneman A.R."/>
        </authorList>
    </citation>
    <scope>NUCLEOTIDE SEQUENCE [LARGE SCALE GENOMIC DNA]</scope>
    <source>
        <strain evidence="10">cv. Chardonnay</strain>
        <tissue evidence="9">Leaf</tissue>
    </source>
</reference>
<sequence>MSTSTALLAFSLLLPLLLISPSQASTPPQASFPNVTGGASLGELPSNVDLFDKAKLAKHWIPALFVFGDSLVDSGNNNFLKALAKANYSPYGSTFFGKPTGRFTDGRTAADFIAQLNRLPYPPPYLGLLAERKQIPKTGVNFASGSSGILPDTGAGQFLSLDDQIQKFESVVKELRKEFKNQAEFSQHLSKAVFYISTGSNDYGLGYLFPQTGLSQKFTDKTFAQLLSQQLTLRLQTLYAMGARKFLVNNVGAIGCTPASLNFLKPSTPCDDSRNSLVSVYNDLLPAVLSKLQAELPGSKFVVSNIFKFFLDIKASPATFHITDTRNNCCVDAAGNGTTQCKEGQPPCKDVKTRLFFDAVHPTQSVHYLLVRRCFSDPTICAPMNLGQLMGA</sequence>
<dbReference type="InterPro" id="IPR001087">
    <property type="entry name" value="GDSL"/>
</dbReference>
<evidence type="ECO:0000256" key="1">
    <source>
        <dbReference type="ARBA" id="ARBA00004613"/>
    </source>
</evidence>
<comment type="similarity">
    <text evidence="2">Belongs to the 'GDSL' lipolytic enzyme family.</text>
</comment>
<dbReference type="CDD" id="cd01837">
    <property type="entry name" value="SGNH_plant_lipase_like"/>
    <property type="match status" value="1"/>
</dbReference>
<keyword evidence="7" id="KW-0443">Lipid metabolism</keyword>
<evidence type="ECO:0000256" key="5">
    <source>
        <dbReference type="ARBA" id="ARBA00022801"/>
    </source>
</evidence>
<evidence type="ECO:0000256" key="4">
    <source>
        <dbReference type="ARBA" id="ARBA00022729"/>
    </source>
</evidence>
<dbReference type="EMBL" id="QGNW01000051">
    <property type="protein sequence ID" value="RVX06513.1"/>
    <property type="molecule type" value="Genomic_DNA"/>
</dbReference>
<feature type="chain" id="PRO_5019460417" evidence="8">
    <location>
        <begin position="25"/>
        <end position="392"/>
    </location>
</feature>
<dbReference type="GO" id="GO:0005576">
    <property type="term" value="C:extracellular region"/>
    <property type="evidence" value="ECO:0007669"/>
    <property type="project" value="UniProtKB-SubCell"/>
</dbReference>
<dbReference type="InterPro" id="IPR051238">
    <property type="entry name" value="GDSL_esterase/lipase"/>
</dbReference>
<proteinExistence type="inferred from homology"/>
<accession>A0A438JC37</accession>
<organism evidence="9 10">
    <name type="scientific">Vitis vinifera</name>
    <name type="common">Grape</name>
    <dbReference type="NCBI Taxonomy" id="29760"/>
    <lineage>
        <taxon>Eukaryota</taxon>
        <taxon>Viridiplantae</taxon>
        <taxon>Streptophyta</taxon>
        <taxon>Embryophyta</taxon>
        <taxon>Tracheophyta</taxon>
        <taxon>Spermatophyta</taxon>
        <taxon>Magnoliopsida</taxon>
        <taxon>eudicotyledons</taxon>
        <taxon>Gunneridae</taxon>
        <taxon>Pentapetalae</taxon>
        <taxon>rosids</taxon>
        <taxon>Vitales</taxon>
        <taxon>Vitaceae</taxon>
        <taxon>Viteae</taxon>
        <taxon>Vitis</taxon>
    </lineage>
</organism>
<keyword evidence="3" id="KW-0964">Secreted</keyword>
<evidence type="ECO:0000256" key="7">
    <source>
        <dbReference type="ARBA" id="ARBA00023098"/>
    </source>
</evidence>